<evidence type="ECO:0000313" key="1">
    <source>
        <dbReference type="EMBL" id="OCL11120.1"/>
    </source>
</evidence>
<proteinExistence type="predicted"/>
<protein>
    <recommendedName>
        <fullName evidence="3">Fungal N-terminal domain-containing protein</fullName>
    </recommendedName>
</protein>
<dbReference type="EMBL" id="KV749113">
    <property type="protein sequence ID" value="OCL11120.1"/>
    <property type="molecule type" value="Genomic_DNA"/>
</dbReference>
<dbReference type="Proteomes" id="UP000250140">
    <property type="component" value="Unassembled WGS sequence"/>
</dbReference>
<name>A0A8E2JVE4_9PEZI</name>
<evidence type="ECO:0000313" key="2">
    <source>
        <dbReference type="Proteomes" id="UP000250140"/>
    </source>
</evidence>
<dbReference type="OrthoDB" id="10256089at2759"/>
<organism evidence="1 2">
    <name type="scientific">Glonium stellatum</name>
    <dbReference type="NCBI Taxonomy" id="574774"/>
    <lineage>
        <taxon>Eukaryota</taxon>
        <taxon>Fungi</taxon>
        <taxon>Dikarya</taxon>
        <taxon>Ascomycota</taxon>
        <taxon>Pezizomycotina</taxon>
        <taxon>Dothideomycetes</taxon>
        <taxon>Pleosporomycetidae</taxon>
        <taxon>Gloniales</taxon>
        <taxon>Gloniaceae</taxon>
        <taxon>Glonium</taxon>
    </lineage>
</organism>
<accession>A0A8E2JVE4</accession>
<dbReference type="AlphaFoldDB" id="A0A8E2JVE4"/>
<reference evidence="1 2" key="1">
    <citation type="journal article" date="2016" name="Nat. Commun.">
        <title>Ectomycorrhizal ecology is imprinted in the genome of the dominant symbiotic fungus Cenococcum geophilum.</title>
        <authorList>
            <consortium name="DOE Joint Genome Institute"/>
            <person name="Peter M."/>
            <person name="Kohler A."/>
            <person name="Ohm R.A."/>
            <person name="Kuo A."/>
            <person name="Krutzmann J."/>
            <person name="Morin E."/>
            <person name="Arend M."/>
            <person name="Barry K.W."/>
            <person name="Binder M."/>
            <person name="Choi C."/>
            <person name="Clum A."/>
            <person name="Copeland A."/>
            <person name="Grisel N."/>
            <person name="Haridas S."/>
            <person name="Kipfer T."/>
            <person name="LaButti K."/>
            <person name="Lindquist E."/>
            <person name="Lipzen A."/>
            <person name="Maire R."/>
            <person name="Meier B."/>
            <person name="Mihaltcheva S."/>
            <person name="Molinier V."/>
            <person name="Murat C."/>
            <person name="Poggeler S."/>
            <person name="Quandt C.A."/>
            <person name="Sperisen C."/>
            <person name="Tritt A."/>
            <person name="Tisserant E."/>
            <person name="Crous P.W."/>
            <person name="Henrissat B."/>
            <person name="Nehls U."/>
            <person name="Egli S."/>
            <person name="Spatafora J.W."/>
            <person name="Grigoriev I.V."/>
            <person name="Martin F.M."/>
        </authorList>
    </citation>
    <scope>NUCLEOTIDE SEQUENCE [LARGE SCALE GENOMIC DNA]</scope>
    <source>
        <strain evidence="1 2">CBS 207.34</strain>
    </source>
</reference>
<gene>
    <name evidence="1" type="ORF">AOQ84DRAFT_387049</name>
</gene>
<evidence type="ECO:0008006" key="3">
    <source>
        <dbReference type="Google" id="ProtNLM"/>
    </source>
</evidence>
<keyword evidence="2" id="KW-1185">Reference proteome</keyword>
<sequence length="473" mass="51424">MDPLSIGSAVVGIIAASTRIGPLLHHFISQVYDAPKSASQILDEMNSVTAALSQLRTYLIGASRIDVSRRSLLSLRNIVATLTACVTTYSDLEAVVGKCVGSGEEGTIGDGGKIKGIRRVKWVVYESKIEALVGRVETMQEAENSMHRLVELVEGLVVSNTNLRIRLDTLVMDHASALAPTSAMISAESSTSSASFAKASRPFEEDLNRSRVYRNLRSRPSLYSISSSRRGSMALSAFSDLMLGNISIISLLCLPAWSCDLSNSSHYRFGKEGLVLTINELAEKYPDLELPELNADGNWSIKEEKQGEEQEGLRIIFMAAGLFQFNITRLDRLVAGYPCLVYDPGEIFDVVGLKGELWLARNQDDAVGTLGWIWEKHFARLLPDGSEEDSLNEAEAESLLQPLNIPSRRSALPGGSGPLGGIAAGEVCEERGSNTLRTDSPVAKASLRAQFLLDSGRLLALRKSLKALRTVPR</sequence>